<gene>
    <name evidence="10" type="ORF">Dace_1676</name>
</gene>
<dbReference type="GO" id="GO:0004401">
    <property type="term" value="F:histidinol-phosphatase activity"/>
    <property type="evidence" value="ECO:0007669"/>
    <property type="project" value="UniProtKB-UniRule"/>
</dbReference>
<dbReference type="GO" id="GO:0000105">
    <property type="term" value="P:L-histidine biosynthetic process"/>
    <property type="evidence" value="ECO:0007669"/>
    <property type="project" value="UniProtKB-UniRule"/>
</dbReference>
<keyword evidence="5 8" id="KW-0378">Hydrolase</keyword>
<organism evidence="10 11">
    <name type="scientific">Desulfuromonas acetoxidans (strain DSM 684 / 11070)</name>
    <dbReference type="NCBI Taxonomy" id="281689"/>
    <lineage>
        <taxon>Bacteria</taxon>
        <taxon>Pseudomonadati</taxon>
        <taxon>Thermodesulfobacteriota</taxon>
        <taxon>Desulfuromonadia</taxon>
        <taxon>Desulfuromonadales</taxon>
        <taxon>Desulfuromonadaceae</taxon>
        <taxon>Desulfuromonas</taxon>
    </lineage>
</organism>
<dbReference type="PANTHER" id="PTHR21039">
    <property type="entry name" value="HISTIDINOL PHOSPHATASE-RELATED"/>
    <property type="match status" value="1"/>
</dbReference>
<dbReference type="RefSeq" id="WP_005999431.1">
    <property type="nucleotide sequence ID" value="NZ_AAEW02000006.1"/>
</dbReference>
<reference evidence="10" key="2">
    <citation type="submission" date="2006-05" db="EMBL/GenBank/DDBJ databases">
        <title>Sequencing of the draft genome and assembly of Desulfuromonas acetoxidans DSM 684.</title>
        <authorList>
            <consortium name="US DOE Joint Genome Institute (JGI-PGF)"/>
            <person name="Copeland A."/>
            <person name="Lucas S."/>
            <person name="Lapidus A."/>
            <person name="Barry K."/>
            <person name="Detter J.C."/>
            <person name="Glavina del Rio T."/>
            <person name="Hammon N."/>
            <person name="Israni S."/>
            <person name="Dalin E."/>
            <person name="Tice H."/>
            <person name="Bruce D."/>
            <person name="Pitluck S."/>
            <person name="Richardson P."/>
        </authorList>
    </citation>
    <scope>NUCLEOTIDE SEQUENCE [LARGE SCALE GENOMIC DNA]</scope>
    <source>
        <strain evidence="10">DSM 684</strain>
    </source>
</reference>
<dbReference type="CDD" id="cd12110">
    <property type="entry name" value="PHP_HisPPase_Hisj_like"/>
    <property type="match status" value="1"/>
</dbReference>
<feature type="domain" description="PHP" evidence="9">
    <location>
        <begin position="15"/>
        <end position="217"/>
    </location>
</feature>
<dbReference type="PANTHER" id="PTHR21039:SF0">
    <property type="entry name" value="HISTIDINOL-PHOSPHATASE"/>
    <property type="match status" value="1"/>
</dbReference>
<evidence type="ECO:0000256" key="7">
    <source>
        <dbReference type="ARBA" id="ARBA00049158"/>
    </source>
</evidence>
<protein>
    <recommendedName>
        <fullName evidence="3 8">Histidinol-phosphatase</fullName>
        <shortName evidence="8">HolPase</shortName>
        <ecNumber evidence="3 8">3.1.3.15</ecNumber>
    </recommendedName>
</protein>
<dbReference type="UniPathway" id="UPA00031">
    <property type="reaction ID" value="UER00013"/>
</dbReference>
<reference evidence="10" key="1">
    <citation type="submission" date="2006-05" db="EMBL/GenBank/DDBJ databases">
        <title>Annotation of the draft genome assembly of Desulfuromonas acetoxidans DSM 684.</title>
        <authorList>
            <consortium name="US DOE Joint Genome Institute (JGI-ORNL)"/>
            <person name="Larimer F."/>
            <person name="Land M."/>
            <person name="Hauser L."/>
        </authorList>
    </citation>
    <scope>NUCLEOTIDE SEQUENCE [LARGE SCALE GENOMIC DNA]</scope>
    <source>
        <strain evidence="10">DSM 684</strain>
    </source>
</reference>
<dbReference type="AlphaFoldDB" id="Q1K0Z6"/>
<dbReference type="Pfam" id="PF02811">
    <property type="entry name" value="PHP"/>
    <property type="match status" value="1"/>
</dbReference>
<sequence>MSQQQPRFVSAHGGHSGQFCLHARDTLAEMVEEYARQGFSWVGLTEHMPPTEDAFLYPDEREAGLTARYLQDQFSRYVDTARQLQQEYRDRLTLFVGMETEYYPGSLDFAKQLRTEFGLDYLVGSVHHVDGRCFDFSLADYQDAFDQHGGYEPLYCAYFDAQLAMINELQPEVVGHFDLIRLHDHDYPTRLQCPAVEQRIRRNLHRISELGLILDYNARALFKGAQEPYVSVPVLHHALQLGIDLLPGDDSHGVDSVGAHLATVIALLQEAGYHCQWRCPAAPQ</sequence>
<evidence type="ECO:0000256" key="2">
    <source>
        <dbReference type="ARBA" id="ARBA00009152"/>
    </source>
</evidence>
<accession>Q1K0Z6</accession>
<proteinExistence type="inferred from homology"/>
<comment type="pathway">
    <text evidence="1 8">Amino-acid biosynthesis; L-histidine biosynthesis; L-histidine from 5-phospho-alpha-D-ribose 1-diphosphate: step 8/9.</text>
</comment>
<comment type="catalytic activity">
    <reaction evidence="7 8">
        <text>L-histidinol phosphate + H2O = L-histidinol + phosphate</text>
        <dbReference type="Rhea" id="RHEA:14465"/>
        <dbReference type="ChEBI" id="CHEBI:15377"/>
        <dbReference type="ChEBI" id="CHEBI:43474"/>
        <dbReference type="ChEBI" id="CHEBI:57699"/>
        <dbReference type="ChEBI" id="CHEBI:57980"/>
        <dbReference type="EC" id="3.1.3.15"/>
    </reaction>
</comment>
<evidence type="ECO:0000256" key="8">
    <source>
        <dbReference type="RuleBase" id="RU366003"/>
    </source>
</evidence>
<comment type="similarity">
    <text evidence="2 8">Belongs to the PHP hydrolase family. HisK subfamily.</text>
</comment>
<evidence type="ECO:0000256" key="1">
    <source>
        <dbReference type="ARBA" id="ARBA00004970"/>
    </source>
</evidence>
<dbReference type="InterPro" id="IPR010140">
    <property type="entry name" value="Histidinol_P_phosphatase_HisJ"/>
</dbReference>
<dbReference type="NCBIfam" id="TIGR01856">
    <property type="entry name" value="hisJ_fam"/>
    <property type="match status" value="1"/>
</dbReference>
<dbReference type="InterPro" id="IPR016195">
    <property type="entry name" value="Pol/histidinol_Pase-like"/>
</dbReference>
<evidence type="ECO:0000313" key="11">
    <source>
        <dbReference type="Proteomes" id="UP000005695"/>
    </source>
</evidence>
<comment type="caution">
    <text evidence="10">The sequence shown here is derived from an EMBL/GenBank/DDBJ whole genome shotgun (WGS) entry which is preliminary data.</text>
</comment>
<evidence type="ECO:0000313" key="10">
    <source>
        <dbReference type="EMBL" id="EAT16212.1"/>
    </source>
</evidence>
<dbReference type="Proteomes" id="UP000005695">
    <property type="component" value="Unassembled WGS sequence"/>
</dbReference>
<dbReference type="EC" id="3.1.3.15" evidence="3 8"/>
<keyword evidence="11" id="KW-1185">Reference proteome</keyword>
<keyword evidence="4 8" id="KW-0028">Amino-acid biosynthesis</keyword>
<dbReference type="SUPFAM" id="SSF89550">
    <property type="entry name" value="PHP domain-like"/>
    <property type="match status" value="1"/>
</dbReference>
<evidence type="ECO:0000259" key="9">
    <source>
        <dbReference type="Pfam" id="PF02811"/>
    </source>
</evidence>
<evidence type="ECO:0000256" key="6">
    <source>
        <dbReference type="ARBA" id="ARBA00023102"/>
    </source>
</evidence>
<dbReference type="GO" id="GO:0005737">
    <property type="term" value="C:cytoplasm"/>
    <property type="evidence" value="ECO:0007669"/>
    <property type="project" value="TreeGrafter"/>
</dbReference>
<dbReference type="OrthoDB" id="9775255at2"/>
<evidence type="ECO:0000256" key="3">
    <source>
        <dbReference type="ARBA" id="ARBA00013085"/>
    </source>
</evidence>
<dbReference type="Gene3D" id="3.20.20.140">
    <property type="entry name" value="Metal-dependent hydrolases"/>
    <property type="match status" value="1"/>
</dbReference>
<evidence type="ECO:0000256" key="4">
    <source>
        <dbReference type="ARBA" id="ARBA00022605"/>
    </source>
</evidence>
<evidence type="ECO:0000256" key="5">
    <source>
        <dbReference type="ARBA" id="ARBA00022801"/>
    </source>
</evidence>
<name>Q1K0Z6_DESA6</name>
<dbReference type="EMBL" id="AAEW02000006">
    <property type="protein sequence ID" value="EAT16212.1"/>
    <property type="molecule type" value="Genomic_DNA"/>
</dbReference>
<keyword evidence="6 8" id="KW-0368">Histidine biosynthesis</keyword>
<dbReference type="InterPro" id="IPR004013">
    <property type="entry name" value="PHP_dom"/>
</dbReference>